<gene>
    <name evidence="1" type="ORF">KSP39_PZI003449</name>
</gene>
<dbReference type="EMBL" id="JBBWWQ010000003">
    <property type="protein sequence ID" value="KAK8951803.1"/>
    <property type="molecule type" value="Genomic_DNA"/>
</dbReference>
<accession>A0AAP0BVF8</accession>
<dbReference type="Proteomes" id="UP001418222">
    <property type="component" value="Unassembled WGS sequence"/>
</dbReference>
<dbReference type="AlphaFoldDB" id="A0AAP0BVF8"/>
<proteinExistence type="predicted"/>
<evidence type="ECO:0000313" key="1">
    <source>
        <dbReference type="EMBL" id="KAK8951803.1"/>
    </source>
</evidence>
<comment type="caution">
    <text evidence="1">The sequence shown here is derived from an EMBL/GenBank/DDBJ whole genome shotgun (WGS) entry which is preliminary data.</text>
</comment>
<organism evidence="1 2">
    <name type="scientific">Platanthera zijinensis</name>
    <dbReference type="NCBI Taxonomy" id="2320716"/>
    <lineage>
        <taxon>Eukaryota</taxon>
        <taxon>Viridiplantae</taxon>
        <taxon>Streptophyta</taxon>
        <taxon>Embryophyta</taxon>
        <taxon>Tracheophyta</taxon>
        <taxon>Spermatophyta</taxon>
        <taxon>Magnoliopsida</taxon>
        <taxon>Liliopsida</taxon>
        <taxon>Asparagales</taxon>
        <taxon>Orchidaceae</taxon>
        <taxon>Orchidoideae</taxon>
        <taxon>Orchideae</taxon>
        <taxon>Orchidinae</taxon>
        <taxon>Platanthera</taxon>
    </lineage>
</organism>
<keyword evidence="2" id="KW-1185">Reference proteome</keyword>
<name>A0AAP0BVF8_9ASPA</name>
<protein>
    <submittedName>
        <fullName evidence="1">Uncharacterized protein</fullName>
    </submittedName>
</protein>
<evidence type="ECO:0000313" key="2">
    <source>
        <dbReference type="Proteomes" id="UP001418222"/>
    </source>
</evidence>
<sequence>MGFTHHVYSILHIFGSIMQDSLEISRIDPKEFPSLFNLLVGISCICQKKDFTHLRKIITFVVFFGSMTLLFDPDGIDCHSFLSVDLVSTRDSDHKHTLDRFSS</sequence>
<reference evidence="1 2" key="1">
    <citation type="journal article" date="2022" name="Nat. Plants">
        <title>Genomes of leafy and leafless Platanthera orchids illuminate the evolution of mycoheterotrophy.</title>
        <authorList>
            <person name="Li M.H."/>
            <person name="Liu K.W."/>
            <person name="Li Z."/>
            <person name="Lu H.C."/>
            <person name="Ye Q.L."/>
            <person name="Zhang D."/>
            <person name="Wang J.Y."/>
            <person name="Li Y.F."/>
            <person name="Zhong Z.M."/>
            <person name="Liu X."/>
            <person name="Yu X."/>
            <person name="Liu D.K."/>
            <person name="Tu X.D."/>
            <person name="Liu B."/>
            <person name="Hao Y."/>
            <person name="Liao X.Y."/>
            <person name="Jiang Y.T."/>
            <person name="Sun W.H."/>
            <person name="Chen J."/>
            <person name="Chen Y.Q."/>
            <person name="Ai Y."/>
            <person name="Zhai J.W."/>
            <person name="Wu S.S."/>
            <person name="Zhou Z."/>
            <person name="Hsiao Y.Y."/>
            <person name="Wu W.L."/>
            <person name="Chen Y.Y."/>
            <person name="Lin Y.F."/>
            <person name="Hsu J.L."/>
            <person name="Li C.Y."/>
            <person name="Wang Z.W."/>
            <person name="Zhao X."/>
            <person name="Zhong W.Y."/>
            <person name="Ma X.K."/>
            <person name="Ma L."/>
            <person name="Huang J."/>
            <person name="Chen G.Z."/>
            <person name="Huang M.Z."/>
            <person name="Huang L."/>
            <person name="Peng D.H."/>
            <person name="Luo Y.B."/>
            <person name="Zou S.Q."/>
            <person name="Chen S.P."/>
            <person name="Lan S."/>
            <person name="Tsai W.C."/>
            <person name="Van de Peer Y."/>
            <person name="Liu Z.J."/>
        </authorList>
    </citation>
    <scope>NUCLEOTIDE SEQUENCE [LARGE SCALE GENOMIC DNA]</scope>
    <source>
        <strain evidence="1">Lor287</strain>
    </source>
</reference>